<evidence type="ECO:0000313" key="2">
    <source>
        <dbReference type="Proteomes" id="UP001049176"/>
    </source>
</evidence>
<reference evidence="1" key="1">
    <citation type="journal article" date="2021" name="Genome Biol. Evol.">
        <title>The assembled and annotated genome of the fairy-ring fungus Marasmius oreades.</title>
        <authorList>
            <person name="Hiltunen M."/>
            <person name="Ament-Velasquez S.L."/>
            <person name="Johannesson H."/>
        </authorList>
    </citation>
    <scope>NUCLEOTIDE SEQUENCE</scope>
    <source>
        <strain evidence="1">03SP1</strain>
    </source>
</reference>
<dbReference type="KEGG" id="more:E1B28_009330"/>
<dbReference type="AlphaFoldDB" id="A0A9P7S1I4"/>
<gene>
    <name evidence="1" type="ORF">E1B28_009330</name>
</gene>
<dbReference type="RefSeq" id="XP_043009506.1">
    <property type="nucleotide sequence ID" value="XM_043154216.1"/>
</dbReference>
<evidence type="ECO:0000313" key="1">
    <source>
        <dbReference type="EMBL" id="KAG7093036.1"/>
    </source>
</evidence>
<name>A0A9P7S1I4_9AGAR</name>
<dbReference type="Proteomes" id="UP001049176">
    <property type="component" value="Chromosome 5"/>
</dbReference>
<dbReference type="EMBL" id="CM032185">
    <property type="protein sequence ID" value="KAG7093036.1"/>
    <property type="molecule type" value="Genomic_DNA"/>
</dbReference>
<proteinExistence type="predicted"/>
<protein>
    <submittedName>
        <fullName evidence="1">Uncharacterized protein</fullName>
    </submittedName>
</protein>
<dbReference type="GeneID" id="66078406"/>
<sequence>MATVDMGLLESPLLSFAQDGDEAFSDYRHAVPVHTLLLRTSAASDSKLPFPRLP</sequence>
<organism evidence="1 2">
    <name type="scientific">Marasmius oreades</name>
    <name type="common">fairy-ring Marasmius</name>
    <dbReference type="NCBI Taxonomy" id="181124"/>
    <lineage>
        <taxon>Eukaryota</taxon>
        <taxon>Fungi</taxon>
        <taxon>Dikarya</taxon>
        <taxon>Basidiomycota</taxon>
        <taxon>Agaricomycotina</taxon>
        <taxon>Agaricomycetes</taxon>
        <taxon>Agaricomycetidae</taxon>
        <taxon>Agaricales</taxon>
        <taxon>Marasmiineae</taxon>
        <taxon>Marasmiaceae</taxon>
        <taxon>Marasmius</taxon>
    </lineage>
</organism>
<comment type="caution">
    <text evidence="1">The sequence shown here is derived from an EMBL/GenBank/DDBJ whole genome shotgun (WGS) entry which is preliminary data.</text>
</comment>
<keyword evidence="2" id="KW-1185">Reference proteome</keyword>
<accession>A0A9P7S1I4</accession>